<comment type="caution">
    <text evidence="9">The sequence shown here is derived from an EMBL/GenBank/DDBJ whole genome shotgun (WGS) entry which is preliminary data.</text>
</comment>
<feature type="transmembrane region" description="Helical" evidence="8">
    <location>
        <begin position="493"/>
        <end position="513"/>
    </location>
</feature>
<evidence type="ECO:0000256" key="4">
    <source>
        <dbReference type="ARBA" id="ARBA00022989"/>
    </source>
</evidence>
<evidence type="ECO:0000256" key="6">
    <source>
        <dbReference type="ARBA" id="ARBA00037968"/>
    </source>
</evidence>
<comment type="similarity">
    <text evidence="6">Belongs to the major facilitator superfamily. Allantoate permease family.</text>
</comment>
<feature type="region of interest" description="Disordered" evidence="7">
    <location>
        <begin position="1"/>
        <end position="39"/>
    </location>
</feature>
<dbReference type="PANTHER" id="PTHR43791">
    <property type="entry name" value="PERMEASE-RELATED"/>
    <property type="match status" value="1"/>
</dbReference>
<dbReference type="AlphaFoldDB" id="A0AAD9Y3C5"/>
<keyword evidence="5 8" id="KW-0472">Membrane</keyword>
<gene>
    <name evidence="9" type="ORF">CKAH01_08364</name>
</gene>
<feature type="transmembrane region" description="Helical" evidence="8">
    <location>
        <begin position="135"/>
        <end position="156"/>
    </location>
</feature>
<feature type="transmembrane region" description="Helical" evidence="8">
    <location>
        <begin position="163"/>
        <end position="188"/>
    </location>
</feature>
<dbReference type="EMBL" id="VYYT01000499">
    <property type="protein sequence ID" value="KAK2733569.1"/>
    <property type="molecule type" value="Genomic_DNA"/>
</dbReference>
<sequence length="526" mass="58678">MSLPQEKDVKNVSVVRHSNEESPVRSKESGHEPSNGANYTESKRTWKSFFWSTLDVPKEEARFLTKLDLTLISSSALGVMCRYLDQVNITNAFNSGMKEDLGLYGKELNYANAVWSAAYVFGQIPSNLLLTRVNAPLYIAFLELSWTVFTFATAGVKDVNQLYVFRFFVGLFEAGHFPAVMYVCSSYYKPHELARRNTLIQVFTSVGPLFSGFLMAAVYAGLDGVSGLPGWRWMYMCMRLHFLSLCRLDSLCDASATGPCEGKLVRICVSGIPNYNGQILTSPRIFTEKEVELARARMPSEVRPMTGLFKWKDVKRWHTTWHVYLFPIFFAFLAQLGQSGGSMIFWVKSYNVTGKPPVFSVAEINIIPLGINIISIVCTLINSWVSDSLPGSARWPGMVFASVMAIIFPVALAATPVHPPNIGSRWALYYLTALSGTCAGITWTWVNETSRHDPEKRAYTSALMNAFAYILTAWVPIFTFPANLQPYIVTGNYITAGFGACAALTALLIRHFYNRDLARQKPVGGV</sequence>
<evidence type="ECO:0000256" key="7">
    <source>
        <dbReference type="SAM" id="MobiDB-lite"/>
    </source>
</evidence>
<dbReference type="Pfam" id="PF07690">
    <property type="entry name" value="MFS_1"/>
    <property type="match status" value="1"/>
</dbReference>
<evidence type="ECO:0000313" key="9">
    <source>
        <dbReference type="EMBL" id="KAK2733569.1"/>
    </source>
</evidence>
<dbReference type="Gene3D" id="1.20.1250.20">
    <property type="entry name" value="MFS general substrate transporter like domains"/>
    <property type="match status" value="2"/>
</dbReference>
<feature type="transmembrane region" description="Helical" evidence="8">
    <location>
        <begin position="427"/>
        <end position="446"/>
    </location>
</feature>
<dbReference type="InterPro" id="IPR036259">
    <property type="entry name" value="MFS_trans_sf"/>
</dbReference>
<accession>A0AAD9Y3C5</accession>
<evidence type="ECO:0000256" key="8">
    <source>
        <dbReference type="SAM" id="Phobius"/>
    </source>
</evidence>
<evidence type="ECO:0000256" key="1">
    <source>
        <dbReference type="ARBA" id="ARBA00004141"/>
    </source>
</evidence>
<feature type="transmembrane region" description="Helical" evidence="8">
    <location>
        <begin position="458"/>
        <end position="481"/>
    </location>
</feature>
<feature type="compositionally biased region" description="Basic and acidic residues" evidence="7">
    <location>
        <begin position="1"/>
        <end position="10"/>
    </location>
</feature>
<feature type="compositionally biased region" description="Basic and acidic residues" evidence="7">
    <location>
        <begin position="17"/>
        <end position="31"/>
    </location>
</feature>
<reference evidence="9" key="1">
    <citation type="submission" date="2023-02" db="EMBL/GenBank/DDBJ databases">
        <title>Colletotrichum kahawae CIFC_Que2 genome sequencing and assembly.</title>
        <authorList>
            <person name="Baroncelli R."/>
        </authorList>
    </citation>
    <scope>NUCLEOTIDE SEQUENCE</scope>
    <source>
        <strain evidence="9">CIFC_Que2</strain>
    </source>
</reference>
<protein>
    <submittedName>
        <fullName evidence="9">Major facilitator superfamily transporter</fullName>
    </submittedName>
</protein>
<evidence type="ECO:0000256" key="2">
    <source>
        <dbReference type="ARBA" id="ARBA00022448"/>
    </source>
</evidence>
<feature type="transmembrane region" description="Helical" evidence="8">
    <location>
        <begin position="323"/>
        <end position="346"/>
    </location>
</feature>
<organism evidence="9 10">
    <name type="scientific">Colletotrichum kahawae</name>
    <name type="common">Coffee berry disease fungus</name>
    <dbReference type="NCBI Taxonomy" id="34407"/>
    <lineage>
        <taxon>Eukaryota</taxon>
        <taxon>Fungi</taxon>
        <taxon>Dikarya</taxon>
        <taxon>Ascomycota</taxon>
        <taxon>Pezizomycotina</taxon>
        <taxon>Sordariomycetes</taxon>
        <taxon>Hypocreomycetidae</taxon>
        <taxon>Glomerellales</taxon>
        <taxon>Glomerellaceae</taxon>
        <taxon>Colletotrichum</taxon>
        <taxon>Colletotrichum gloeosporioides species complex</taxon>
    </lineage>
</organism>
<dbReference type="InterPro" id="IPR011701">
    <property type="entry name" value="MFS"/>
</dbReference>
<dbReference type="Proteomes" id="UP001281614">
    <property type="component" value="Unassembled WGS sequence"/>
</dbReference>
<keyword evidence="10" id="KW-1185">Reference proteome</keyword>
<evidence type="ECO:0000313" key="10">
    <source>
        <dbReference type="Proteomes" id="UP001281614"/>
    </source>
</evidence>
<feature type="transmembrane region" description="Helical" evidence="8">
    <location>
        <begin position="366"/>
        <end position="385"/>
    </location>
</feature>
<evidence type="ECO:0000256" key="5">
    <source>
        <dbReference type="ARBA" id="ARBA00023136"/>
    </source>
</evidence>
<keyword evidence="4 8" id="KW-1133">Transmembrane helix</keyword>
<dbReference type="GO" id="GO:0016020">
    <property type="term" value="C:membrane"/>
    <property type="evidence" value="ECO:0007669"/>
    <property type="project" value="UniProtKB-SubCell"/>
</dbReference>
<name>A0AAD9Y3C5_COLKA</name>
<feature type="transmembrane region" description="Helical" evidence="8">
    <location>
        <begin position="397"/>
        <end position="415"/>
    </location>
</feature>
<keyword evidence="3 8" id="KW-0812">Transmembrane</keyword>
<dbReference type="PANTHER" id="PTHR43791:SF39">
    <property type="entry name" value="TRANSPORTER LIZ1_SEO1, PUTATIVE (AFU_ORTHOLOGUE AFUA_3G00980)-RELATED"/>
    <property type="match status" value="1"/>
</dbReference>
<dbReference type="FunFam" id="1.20.1250.20:FF:000065">
    <property type="entry name" value="Putative MFS pantothenate transporter"/>
    <property type="match status" value="1"/>
</dbReference>
<evidence type="ECO:0000256" key="3">
    <source>
        <dbReference type="ARBA" id="ARBA00022692"/>
    </source>
</evidence>
<proteinExistence type="inferred from homology"/>
<dbReference type="SUPFAM" id="SSF103473">
    <property type="entry name" value="MFS general substrate transporter"/>
    <property type="match status" value="1"/>
</dbReference>
<keyword evidence="2" id="KW-0813">Transport</keyword>
<comment type="subcellular location">
    <subcellularLocation>
        <location evidence="1">Membrane</location>
        <topology evidence="1">Multi-pass membrane protein</topology>
    </subcellularLocation>
</comment>
<feature type="transmembrane region" description="Helical" evidence="8">
    <location>
        <begin position="200"/>
        <end position="222"/>
    </location>
</feature>
<dbReference type="GO" id="GO:0022857">
    <property type="term" value="F:transmembrane transporter activity"/>
    <property type="evidence" value="ECO:0007669"/>
    <property type="project" value="InterPro"/>
</dbReference>